<dbReference type="InParanoid" id="A0DH73"/>
<keyword evidence="6" id="KW-0999">Mitochondrion inner membrane</keyword>
<feature type="repeat" description="Solcar" evidence="10">
    <location>
        <begin position="2"/>
        <end position="88"/>
    </location>
</feature>
<evidence type="ECO:0000313" key="12">
    <source>
        <dbReference type="EMBL" id="CAK82390.1"/>
    </source>
</evidence>
<accession>A0DH73</accession>
<dbReference type="InterPro" id="IPR051752">
    <property type="entry name" value="Mito_2-oxodicarb_carrier"/>
</dbReference>
<evidence type="ECO:0000256" key="9">
    <source>
        <dbReference type="ARBA" id="ARBA00023136"/>
    </source>
</evidence>
<keyword evidence="8" id="KW-0496">Mitochondrion</keyword>
<evidence type="ECO:0000256" key="5">
    <source>
        <dbReference type="ARBA" id="ARBA00022737"/>
    </source>
</evidence>
<dbReference type="PROSITE" id="PS50920">
    <property type="entry name" value="SOLCAR"/>
    <property type="match status" value="2"/>
</dbReference>
<evidence type="ECO:0000256" key="6">
    <source>
        <dbReference type="ARBA" id="ARBA00022792"/>
    </source>
</evidence>
<organism evidence="12 13">
    <name type="scientific">Paramecium tetraurelia</name>
    <dbReference type="NCBI Taxonomy" id="5888"/>
    <lineage>
        <taxon>Eukaryota</taxon>
        <taxon>Sar</taxon>
        <taxon>Alveolata</taxon>
        <taxon>Ciliophora</taxon>
        <taxon>Intramacronucleata</taxon>
        <taxon>Oligohymenophorea</taxon>
        <taxon>Peniculida</taxon>
        <taxon>Parameciidae</taxon>
        <taxon>Paramecium</taxon>
    </lineage>
</organism>
<evidence type="ECO:0000256" key="7">
    <source>
        <dbReference type="ARBA" id="ARBA00022989"/>
    </source>
</evidence>
<dbReference type="Proteomes" id="UP000000600">
    <property type="component" value="Unassembled WGS sequence"/>
</dbReference>
<comment type="subcellular location">
    <subcellularLocation>
        <location evidence="1">Mitochondrion inner membrane</location>
        <topology evidence="1">Multi-pass membrane protein</topology>
    </subcellularLocation>
</comment>
<dbReference type="AlphaFoldDB" id="A0DH73"/>
<dbReference type="OMA" id="HIHNQSL"/>
<evidence type="ECO:0000256" key="10">
    <source>
        <dbReference type="PROSITE-ProRule" id="PRU00282"/>
    </source>
</evidence>
<keyword evidence="3 11" id="KW-0813">Transport</keyword>
<comment type="similarity">
    <text evidence="2 11">Belongs to the mitochondrial carrier (TC 2.A.29) family.</text>
</comment>
<dbReference type="HOGENOM" id="CLU_086209_0_0_1"/>
<dbReference type="Pfam" id="PF00153">
    <property type="entry name" value="Mito_carr"/>
    <property type="match status" value="2"/>
</dbReference>
<dbReference type="STRING" id="5888.A0DH73"/>
<evidence type="ECO:0008006" key="14">
    <source>
        <dbReference type="Google" id="ProtNLM"/>
    </source>
</evidence>
<dbReference type="eggNOG" id="ENOG502S184">
    <property type="taxonomic scope" value="Eukaryota"/>
</dbReference>
<keyword evidence="7" id="KW-1133">Transmembrane helix</keyword>
<keyword evidence="5" id="KW-0677">Repeat</keyword>
<evidence type="ECO:0000256" key="3">
    <source>
        <dbReference type="ARBA" id="ARBA00022448"/>
    </source>
</evidence>
<gene>
    <name evidence="12" type="ORF">GSPATT00016776001</name>
</gene>
<evidence type="ECO:0000313" key="13">
    <source>
        <dbReference type="Proteomes" id="UP000000600"/>
    </source>
</evidence>
<dbReference type="PANTHER" id="PTHR46356:SF1">
    <property type="entry name" value="MITOCHONDRIAL 2-OXODICARBOXYLATE CARRIER"/>
    <property type="match status" value="1"/>
</dbReference>
<evidence type="ECO:0000256" key="2">
    <source>
        <dbReference type="ARBA" id="ARBA00006375"/>
    </source>
</evidence>
<evidence type="ECO:0000256" key="4">
    <source>
        <dbReference type="ARBA" id="ARBA00022692"/>
    </source>
</evidence>
<keyword evidence="9 10" id="KW-0472">Membrane</keyword>
<dbReference type="InterPro" id="IPR023395">
    <property type="entry name" value="MCP_dom_sf"/>
</dbReference>
<evidence type="ECO:0000256" key="8">
    <source>
        <dbReference type="ARBA" id="ARBA00023128"/>
    </source>
</evidence>
<dbReference type="PANTHER" id="PTHR46356">
    <property type="entry name" value="MITOCHONDRIAL 2-OXODICARBOXYLATE CARRIER"/>
    <property type="match status" value="1"/>
</dbReference>
<dbReference type="InterPro" id="IPR018108">
    <property type="entry name" value="MCP_transmembrane"/>
</dbReference>
<dbReference type="SUPFAM" id="SSF103506">
    <property type="entry name" value="Mitochondrial carrier"/>
    <property type="match status" value="1"/>
</dbReference>
<protein>
    <recommendedName>
        <fullName evidence="14">Mitochondrial carrier protein</fullName>
    </recommendedName>
</protein>
<name>A0DH73_PARTE</name>
<keyword evidence="4 10" id="KW-0812">Transmembrane</keyword>
<feature type="repeat" description="Solcar" evidence="10">
    <location>
        <begin position="181"/>
        <end position="268"/>
    </location>
</feature>
<dbReference type="GO" id="GO:0005743">
    <property type="term" value="C:mitochondrial inner membrane"/>
    <property type="evidence" value="ECO:0007669"/>
    <property type="project" value="UniProtKB-SubCell"/>
</dbReference>
<dbReference type="EMBL" id="CT868430">
    <property type="protein sequence ID" value="CAK82390.1"/>
    <property type="molecule type" value="Genomic_DNA"/>
</dbReference>
<proteinExistence type="inferred from homology"/>
<dbReference type="OrthoDB" id="434783at2759"/>
<sequence>MGDHIKALIETQVIGAFRVALTMPLEHVLDRIKTYKQSKQGITYIQSYLDIKGARGLIGLYDGFYPSFLRNMVKQYYRWPMMIFIPSMLKDHIHNQSLNKIITGASIGLFESCIITPFERLKTLKMTSMATGFGYLKYITFESIYVGFRIQTTRQVVSWTNYLYWDHKVRYALKADPSQPLSILNSLIASTLSSILNILAVHPFDTIKTLVQMEENQNYRKISLYQSFKLVYQNYGLAGLYAGWQARIIAYFCQALLTTPTIDYLERNYGISKGKKQQ</sequence>
<dbReference type="GeneID" id="5035572"/>
<dbReference type="KEGG" id="ptm:GSPATT00016776001"/>
<keyword evidence="13" id="KW-1185">Reference proteome</keyword>
<evidence type="ECO:0000256" key="11">
    <source>
        <dbReference type="RuleBase" id="RU000488"/>
    </source>
</evidence>
<dbReference type="RefSeq" id="XP_001449787.1">
    <property type="nucleotide sequence ID" value="XM_001449750.2"/>
</dbReference>
<reference evidence="12 13" key="1">
    <citation type="journal article" date="2006" name="Nature">
        <title>Global trends of whole-genome duplications revealed by the ciliate Paramecium tetraurelia.</title>
        <authorList>
            <consortium name="Genoscope"/>
            <person name="Aury J.-M."/>
            <person name="Jaillon O."/>
            <person name="Duret L."/>
            <person name="Noel B."/>
            <person name="Jubin C."/>
            <person name="Porcel B.M."/>
            <person name="Segurens B."/>
            <person name="Daubin V."/>
            <person name="Anthouard V."/>
            <person name="Aiach N."/>
            <person name="Arnaiz O."/>
            <person name="Billaut A."/>
            <person name="Beisson J."/>
            <person name="Blanc I."/>
            <person name="Bouhouche K."/>
            <person name="Camara F."/>
            <person name="Duharcourt S."/>
            <person name="Guigo R."/>
            <person name="Gogendeau D."/>
            <person name="Katinka M."/>
            <person name="Keller A.-M."/>
            <person name="Kissmehl R."/>
            <person name="Klotz C."/>
            <person name="Koll F."/>
            <person name="Le Moue A."/>
            <person name="Lepere C."/>
            <person name="Malinsky S."/>
            <person name="Nowacki M."/>
            <person name="Nowak J.K."/>
            <person name="Plattner H."/>
            <person name="Poulain J."/>
            <person name="Ruiz F."/>
            <person name="Serrano V."/>
            <person name="Zagulski M."/>
            <person name="Dessen P."/>
            <person name="Betermier M."/>
            <person name="Weissenbach J."/>
            <person name="Scarpelli C."/>
            <person name="Schachter V."/>
            <person name="Sperling L."/>
            <person name="Meyer E."/>
            <person name="Cohen J."/>
            <person name="Wincker P."/>
        </authorList>
    </citation>
    <scope>NUCLEOTIDE SEQUENCE [LARGE SCALE GENOMIC DNA]</scope>
    <source>
        <strain evidence="12 13">Stock d4-2</strain>
    </source>
</reference>
<dbReference type="Gene3D" id="1.50.40.10">
    <property type="entry name" value="Mitochondrial carrier domain"/>
    <property type="match status" value="2"/>
</dbReference>
<evidence type="ECO:0000256" key="1">
    <source>
        <dbReference type="ARBA" id="ARBA00004448"/>
    </source>
</evidence>